<evidence type="ECO:0000313" key="1">
    <source>
        <dbReference type="EMBL" id="AII87687.1"/>
    </source>
</evidence>
<proteinExistence type="predicted"/>
<organism evidence="1 2">
    <name type="scientific">Planktomarina temperata RCA23</name>
    <dbReference type="NCBI Taxonomy" id="666509"/>
    <lineage>
        <taxon>Bacteria</taxon>
        <taxon>Pseudomonadati</taxon>
        <taxon>Pseudomonadota</taxon>
        <taxon>Alphaproteobacteria</taxon>
        <taxon>Rhodobacterales</taxon>
        <taxon>Paracoccaceae</taxon>
        <taxon>Planktomarina</taxon>
    </lineage>
</organism>
<dbReference type="InterPro" id="IPR007833">
    <property type="entry name" value="Capsule_polysaccharide_synth"/>
</dbReference>
<dbReference type="RefSeq" id="WP_052377142.1">
    <property type="nucleotide sequence ID" value="NZ_CP003984.1"/>
</dbReference>
<dbReference type="KEGG" id="ptp:RCA23_c21600"/>
<dbReference type="EMBL" id="CP003984">
    <property type="protein sequence ID" value="AII87687.1"/>
    <property type="molecule type" value="Genomic_DNA"/>
</dbReference>
<evidence type="ECO:0000313" key="2">
    <source>
        <dbReference type="Proteomes" id="UP000028680"/>
    </source>
</evidence>
<dbReference type="CDD" id="cd16441">
    <property type="entry name" value="beta_Kdo_transferase_KpsS"/>
    <property type="match status" value="1"/>
</dbReference>
<dbReference type="Proteomes" id="UP000028680">
    <property type="component" value="Chromosome"/>
</dbReference>
<sequence>MADGFGRNFLLLQGPHGPFFRQLGQLLEQTGAAAWRVGFNGGDAFFWDNKARFIAHTESLETWPAALRKIIAEKSITDIVLYGDTRPVHAEAIKLARALDLRVHVFEEGYLRPYWVNYERGGANGNSRLMGMTVAQMQKVLRKARIDLTEAPAHWGDIRQHAFYNFVYHLHILLNNRAYPNFKSHRADTVAQEFRTYVRRVLCHPIEILKRQITTRRIKNSGQAYHLVLMQLEHDSAFLMHSPFASMPEFLQYVVKAFAAGAPRHHRLVFKAHPLESGRRALARDISALAARYKIADRVDYVPGGKLAQLLDHARSAVTVNSTAGQQALWRGLPLKAFGKAVYDKPQFVSDLPLEAFFAKPPYPDNASYLDYRRYLLETSQIHGGFYSTRGRRQLLRQVIDMLLSELDPFDSFEYGNSASVSGRTNKNNREVN</sequence>
<dbReference type="GO" id="GO:0000271">
    <property type="term" value="P:polysaccharide biosynthetic process"/>
    <property type="evidence" value="ECO:0007669"/>
    <property type="project" value="InterPro"/>
</dbReference>
<dbReference type="AlphaFoldDB" id="A0AAN0VJ54"/>
<keyword evidence="2" id="KW-1185">Reference proteome</keyword>
<dbReference type="GO" id="GO:0015774">
    <property type="term" value="P:polysaccharide transport"/>
    <property type="evidence" value="ECO:0007669"/>
    <property type="project" value="InterPro"/>
</dbReference>
<protein>
    <submittedName>
        <fullName evidence="1">Capsule polysaccharide export protein</fullName>
    </submittedName>
</protein>
<name>A0AAN0VJ54_9RHOB</name>
<dbReference type="Pfam" id="PF05159">
    <property type="entry name" value="Capsule_synth"/>
    <property type="match status" value="1"/>
</dbReference>
<gene>
    <name evidence="1" type="ORF">RCA23_c21600</name>
</gene>
<accession>A0AAN0VJ54</accession>
<reference evidence="1 2" key="1">
    <citation type="journal article" date="2014" name="ISME J.">
        <title>Adaptation of an abundant Roseobacter RCA organism to pelagic systems revealed by genomic and transcriptomic analyses.</title>
        <authorList>
            <person name="Voget S."/>
            <person name="Wemheuer B."/>
            <person name="Brinkhoff T."/>
            <person name="Vollmers J."/>
            <person name="Dietrich S."/>
            <person name="Giebel H.A."/>
            <person name="Beardsley C."/>
            <person name="Sardemann C."/>
            <person name="Bakenhus I."/>
            <person name="Billerbeck S."/>
            <person name="Daniel R."/>
            <person name="Simon M."/>
        </authorList>
    </citation>
    <scope>NUCLEOTIDE SEQUENCE [LARGE SCALE GENOMIC DNA]</scope>
    <source>
        <strain evidence="1 2">RCA23</strain>
    </source>
</reference>